<evidence type="ECO:0000259" key="8">
    <source>
        <dbReference type="Pfam" id="PF02601"/>
    </source>
</evidence>
<protein>
    <recommendedName>
        <fullName evidence="5">Exodeoxyribonuclease 7 large subunit</fullName>
        <ecNumber evidence="5">3.1.11.6</ecNumber>
    </recommendedName>
    <alternativeName>
        <fullName evidence="5">Exodeoxyribonuclease VII large subunit</fullName>
        <shortName evidence="5">Exonuclease VII large subunit</shortName>
    </alternativeName>
</protein>
<dbReference type="InterPro" id="IPR025824">
    <property type="entry name" value="OB-fold_nuc-bd_dom"/>
</dbReference>
<evidence type="ECO:0000256" key="5">
    <source>
        <dbReference type="HAMAP-Rule" id="MF_00378"/>
    </source>
</evidence>
<dbReference type="NCBIfam" id="TIGR00237">
    <property type="entry name" value="xseA"/>
    <property type="match status" value="1"/>
</dbReference>
<dbReference type="Proteomes" id="UP000025748">
    <property type="component" value="Unassembled WGS sequence"/>
</dbReference>
<keyword evidence="4 5" id="KW-0269">Exonuclease</keyword>
<feature type="domain" description="OB-fold nucleic acid binding" evidence="9">
    <location>
        <begin position="54"/>
        <end position="147"/>
    </location>
</feature>
<comment type="function">
    <text evidence="5">Bidirectionally degrades single-stranded DNA into large acid-insoluble oligonucleotides, which are then degraded further into small acid-soluble oligonucleotides.</text>
</comment>
<evidence type="ECO:0000313" key="10">
    <source>
        <dbReference type="EMBL" id="KCB21310.1"/>
    </source>
</evidence>
<evidence type="ECO:0000313" key="11">
    <source>
        <dbReference type="Proteomes" id="UP000025748"/>
    </source>
</evidence>
<keyword evidence="3 5" id="KW-0378">Hydrolase</keyword>
<dbReference type="InterPro" id="IPR003753">
    <property type="entry name" value="Exonuc_VII_L"/>
</dbReference>
<dbReference type="PANTHER" id="PTHR30008">
    <property type="entry name" value="EXODEOXYRIBONUCLEASE 7 LARGE SUBUNIT"/>
    <property type="match status" value="1"/>
</dbReference>
<feature type="domain" description="Exonuclease VII large subunit C-terminal" evidence="8">
    <location>
        <begin position="170"/>
        <end position="480"/>
    </location>
</feature>
<comment type="catalytic activity">
    <reaction evidence="5 6">
        <text>Exonucleolytic cleavage in either 5'- to 3'- or 3'- to 5'-direction to yield nucleoside 5'-phosphates.</text>
        <dbReference type="EC" id="3.1.11.6"/>
    </reaction>
</comment>
<evidence type="ECO:0000256" key="6">
    <source>
        <dbReference type="RuleBase" id="RU004355"/>
    </source>
</evidence>
<keyword evidence="1 5" id="KW-0963">Cytoplasm</keyword>
<organism evidence="10 11">
    <name type="scientific">Bordetella hinzii OH87 BAL007II</name>
    <dbReference type="NCBI Taxonomy" id="1331262"/>
    <lineage>
        <taxon>Bacteria</taxon>
        <taxon>Pseudomonadati</taxon>
        <taxon>Pseudomonadota</taxon>
        <taxon>Betaproteobacteria</taxon>
        <taxon>Burkholderiales</taxon>
        <taxon>Alcaligenaceae</taxon>
        <taxon>Bordetella</taxon>
    </lineage>
</organism>
<dbReference type="CDD" id="cd04489">
    <property type="entry name" value="ExoVII_LU_OBF"/>
    <property type="match status" value="1"/>
</dbReference>
<name>A0ABR4QV51_9BORD</name>
<accession>A0ABR4QV51</accession>
<evidence type="ECO:0000256" key="4">
    <source>
        <dbReference type="ARBA" id="ARBA00022839"/>
    </source>
</evidence>
<dbReference type="InterPro" id="IPR020579">
    <property type="entry name" value="Exonuc_VII_lsu_C"/>
</dbReference>
<comment type="caution">
    <text evidence="10">The sequence shown here is derived from an EMBL/GenBank/DDBJ whole genome shotgun (WGS) entry which is preliminary data.</text>
</comment>
<dbReference type="PANTHER" id="PTHR30008:SF0">
    <property type="entry name" value="EXODEOXYRIBONUCLEASE 7 LARGE SUBUNIT"/>
    <property type="match status" value="1"/>
</dbReference>
<evidence type="ECO:0000256" key="7">
    <source>
        <dbReference type="SAM" id="Coils"/>
    </source>
</evidence>
<proteinExistence type="inferred from homology"/>
<dbReference type="HAMAP" id="MF_00378">
    <property type="entry name" value="Exonuc_7_L"/>
    <property type="match status" value="1"/>
</dbReference>
<evidence type="ECO:0000256" key="1">
    <source>
        <dbReference type="ARBA" id="ARBA00022490"/>
    </source>
</evidence>
<comment type="similarity">
    <text evidence="5 6">Belongs to the XseA family.</text>
</comment>
<evidence type="ECO:0000256" key="2">
    <source>
        <dbReference type="ARBA" id="ARBA00022722"/>
    </source>
</evidence>
<gene>
    <name evidence="5 10" type="primary">xseA</name>
    <name evidence="10" type="ORF">L544_1318</name>
</gene>
<feature type="coiled-coil region" evidence="7">
    <location>
        <begin position="326"/>
        <end position="374"/>
    </location>
</feature>
<keyword evidence="2 5" id="KW-0540">Nuclease</keyword>
<keyword evidence="11" id="KW-1185">Reference proteome</keyword>
<dbReference type="EC" id="3.1.11.6" evidence="5"/>
<dbReference type="Pfam" id="PF13742">
    <property type="entry name" value="tRNA_anti_2"/>
    <property type="match status" value="1"/>
</dbReference>
<evidence type="ECO:0000256" key="3">
    <source>
        <dbReference type="ARBA" id="ARBA00022801"/>
    </source>
</evidence>
<dbReference type="EMBL" id="JHEM01000034">
    <property type="protein sequence ID" value="KCB21310.1"/>
    <property type="molecule type" value="Genomic_DNA"/>
</dbReference>
<sequence length="489" mass="53179">MHGKSRRSGQPAGRHGLRYHASPQFQALWTHFAAPSPMTIGFAVKDDVFARDILSVAQLNQAVGQLLERNIPPIWVRGEVSNFTQAASGHWYFTLKDARASVRTVMFRSRASAVGFVPRPGDQVEVRARVSLYEPRGDYQLQADAMRRAGVGDLYEAFLRLKDKLAAEGLFDPERKRAPLRLPRAIGVVTSLHAAALRDVLSALARRAPQVEIVIYPAPVQGADAADRLAAQVRAASARQEVDTLLLVRGGGSIEDLWSFNDEDLARAVAACAMPVISGVGHETDFTIADFVADVRAPTPTAAAELACVPRAELLASLGHAASRLARAQQRRLEQAAQRLDRASAQLISPAQRLAHQRERLNTLRHRLASAAQRPLAASGSRLAALSQRVARRAPQTARALDRVLGLMQRLARGQQGLLAQRRARLQALSAQLRALDPEHTLARGYAVLRDARGRVVSQAGALAVGERVSIDLAQGRVRADVTEIESSR</sequence>
<dbReference type="GO" id="GO:0008855">
    <property type="term" value="F:exodeoxyribonuclease VII activity"/>
    <property type="evidence" value="ECO:0007669"/>
    <property type="project" value="UniProtKB-EC"/>
</dbReference>
<comment type="subcellular location">
    <subcellularLocation>
        <location evidence="5 6">Cytoplasm</location>
    </subcellularLocation>
</comment>
<comment type="subunit">
    <text evidence="5">Heterooligomer composed of large and small subunits.</text>
</comment>
<dbReference type="Pfam" id="PF02601">
    <property type="entry name" value="Exonuc_VII_L"/>
    <property type="match status" value="1"/>
</dbReference>
<evidence type="ECO:0000259" key="9">
    <source>
        <dbReference type="Pfam" id="PF13742"/>
    </source>
</evidence>
<reference evidence="10 11" key="1">
    <citation type="submission" date="2014-03" db="EMBL/GenBank/DDBJ databases">
        <title>Genome sequence of Bordetella hinzii.</title>
        <authorList>
            <person name="Register K."/>
            <person name="Harvill E."/>
            <person name="Goodfield L.L."/>
            <person name="Ivanov Y.V."/>
            <person name="Meyer J.A."/>
            <person name="Muse S.J."/>
            <person name="Jacobs N."/>
            <person name="Bendor L."/>
            <person name="Smallridge W.E."/>
            <person name="Brinkac L.M."/>
            <person name="Sanka R."/>
            <person name="Kim M."/>
            <person name="Losada L."/>
        </authorList>
    </citation>
    <scope>NUCLEOTIDE SEQUENCE [LARGE SCALE GENOMIC DNA]</scope>
    <source>
        <strain evidence="10 11">OH87 BAL007II</strain>
    </source>
</reference>
<keyword evidence="7" id="KW-0175">Coiled coil</keyword>